<organism evidence="1">
    <name type="scientific">viral metagenome</name>
    <dbReference type="NCBI Taxonomy" id="1070528"/>
    <lineage>
        <taxon>unclassified sequences</taxon>
        <taxon>metagenomes</taxon>
        <taxon>organismal metagenomes</taxon>
    </lineage>
</organism>
<proteinExistence type="predicted"/>
<protein>
    <submittedName>
        <fullName evidence="1">Uncharacterized protein</fullName>
    </submittedName>
</protein>
<sequence>MTDIAQLLDMELAVTPDTYTPMVDEHGNYIDRIPMIRHGIECPCGSRREKKKVYENASKLASHLKTKGHQQWLQTMNQNKANYYVDNMKQKEVIETQQKIIVGLRIDMQVHTATIRYLTEQLKENASSSSSVTYAELSEIN</sequence>
<dbReference type="EMBL" id="MN739691">
    <property type="protein sequence ID" value="QHT21396.1"/>
    <property type="molecule type" value="Genomic_DNA"/>
</dbReference>
<reference evidence="1" key="1">
    <citation type="journal article" date="2020" name="Nature">
        <title>Giant virus diversity and host interactions through global metagenomics.</title>
        <authorList>
            <person name="Schulz F."/>
            <person name="Roux S."/>
            <person name="Paez-Espino D."/>
            <person name="Jungbluth S."/>
            <person name="Walsh D.A."/>
            <person name="Denef V.J."/>
            <person name="McMahon K.D."/>
            <person name="Konstantinidis K.T."/>
            <person name="Eloe-Fadrosh E.A."/>
            <person name="Kyrpides N.C."/>
            <person name="Woyke T."/>
        </authorList>
    </citation>
    <scope>NUCLEOTIDE SEQUENCE</scope>
    <source>
        <strain evidence="1">GVMAG-M-3300023174-92</strain>
    </source>
</reference>
<evidence type="ECO:0000313" key="1">
    <source>
        <dbReference type="EMBL" id="QHT21396.1"/>
    </source>
</evidence>
<accession>A0A6C0DWR6</accession>
<name>A0A6C0DWR6_9ZZZZ</name>
<dbReference type="AlphaFoldDB" id="A0A6C0DWR6"/>